<dbReference type="EMBL" id="JAACXV010008774">
    <property type="protein sequence ID" value="KAF7275922.1"/>
    <property type="molecule type" value="Genomic_DNA"/>
</dbReference>
<protein>
    <submittedName>
        <fullName evidence="2">Uncharacterized protein</fullName>
    </submittedName>
</protein>
<accession>A0A834IL30</accession>
<comment type="caution">
    <text evidence="2">The sequence shown here is derived from an EMBL/GenBank/DDBJ whole genome shotgun (WGS) entry which is preliminary data.</text>
</comment>
<feature type="region of interest" description="Disordered" evidence="1">
    <location>
        <begin position="1"/>
        <end position="22"/>
    </location>
</feature>
<evidence type="ECO:0000313" key="3">
    <source>
        <dbReference type="Proteomes" id="UP000625711"/>
    </source>
</evidence>
<proteinExistence type="predicted"/>
<organism evidence="2 3">
    <name type="scientific">Rhynchophorus ferrugineus</name>
    <name type="common">Red palm weevil</name>
    <name type="synonym">Curculio ferrugineus</name>
    <dbReference type="NCBI Taxonomy" id="354439"/>
    <lineage>
        <taxon>Eukaryota</taxon>
        <taxon>Metazoa</taxon>
        <taxon>Ecdysozoa</taxon>
        <taxon>Arthropoda</taxon>
        <taxon>Hexapoda</taxon>
        <taxon>Insecta</taxon>
        <taxon>Pterygota</taxon>
        <taxon>Neoptera</taxon>
        <taxon>Endopterygota</taxon>
        <taxon>Coleoptera</taxon>
        <taxon>Polyphaga</taxon>
        <taxon>Cucujiformia</taxon>
        <taxon>Curculionidae</taxon>
        <taxon>Dryophthorinae</taxon>
        <taxon>Rhynchophorus</taxon>
    </lineage>
</organism>
<feature type="compositionally biased region" description="Basic residues" evidence="1">
    <location>
        <begin position="10"/>
        <end position="20"/>
    </location>
</feature>
<sequence>SAQLLEGASHHRQRSRKRVRTREFIGQEHDPEDEKVFPEHGGRRRLFGGAFPTVLGPVFSVVSSVKTAGTMRLSDYKLRAWFQLLFVASSLKGELMNSRCATLSIVIIPKSRKYLWTW</sequence>
<feature type="non-terminal residue" evidence="2">
    <location>
        <position position="1"/>
    </location>
</feature>
<dbReference type="AlphaFoldDB" id="A0A834IL30"/>
<evidence type="ECO:0000313" key="2">
    <source>
        <dbReference type="EMBL" id="KAF7275922.1"/>
    </source>
</evidence>
<dbReference type="Proteomes" id="UP000625711">
    <property type="component" value="Unassembled WGS sequence"/>
</dbReference>
<keyword evidence="3" id="KW-1185">Reference proteome</keyword>
<gene>
    <name evidence="2" type="ORF">GWI33_011139</name>
</gene>
<evidence type="ECO:0000256" key="1">
    <source>
        <dbReference type="SAM" id="MobiDB-lite"/>
    </source>
</evidence>
<name>A0A834IL30_RHYFE</name>
<reference evidence="2" key="1">
    <citation type="submission" date="2020-08" db="EMBL/GenBank/DDBJ databases">
        <title>Genome sequencing and assembly of the red palm weevil Rhynchophorus ferrugineus.</title>
        <authorList>
            <person name="Dias G.B."/>
            <person name="Bergman C.M."/>
            <person name="Manee M."/>
        </authorList>
    </citation>
    <scope>NUCLEOTIDE SEQUENCE</scope>
    <source>
        <strain evidence="2">AA-2017</strain>
        <tissue evidence="2">Whole larva</tissue>
    </source>
</reference>